<accession>A0A4Y6RKS4</accession>
<keyword evidence="2" id="KW-1185">Reference proteome</keyword>
<reference evidence="1 2" key="1">
    <citation type="submission" date="2019-06" db="EMBL/GenBank/DDBJ databases">
        <title>Complete genome sequence of Janthinobacterium sp. SNU WT3 isolated from diseased rainbow trout.</title>
        <authorList>
            <person name="Oh W.T."/>
            <person name="Park S.C."/>
        </authorList>
    </citation>
    <scope>NUCLEOTIDE SEQUENCE [LARGE SCALE GENOMIC DNA]</scope>
    <source>
        <strain evidence="1 2">SNU WT3</strain>
    </source>
</reference>
<dbReference type="EMBL" id="CP041185">
    <property type="protein sequence ID" value="QDG73539.1"/>
    <property type="molecule type" value="Genomic_DNA"/>
</dbReference>
<evidence type="ECO:0000313" key="1">
    <source>
        <dbReference type="EMBL" id="QDG73539.1"/>
    </source>
</evidence>
<dbReference type="OrthoDB" id="8602182at2"/>
<dbReference type="KEGG" id="jas:FJQ89_26255"/>
<name>A0A4Y6RKS4_9BURK</name>
<evidence type="ECO:0000313" key="2">
    <source>
        <dbReference type="Proteomes" id="UP000316665"/>
    </source>
</evidence>
<dbReference type="AlphaFoldDB" id="A0A4Y6RKS4"/>
<sequence>MTITHADVLGTAKRLSVSLIADQDPCESDLRSVASRAYYASLHAAIDALPLDLQPTEEESTGKSSHQAVIDAVIRWSKSVRPGRTEAIFVARNLTRLKSVRKKADYFIQQDFSVNEARSALHIATQTVASAERAGAQAKVVLTA</sequence>
<dbReference type="Proteomes" id="UP000316665">
    <property type="component" value="Chromosome"/>
</dbReference>
<organism evidence="1 2">
    <name type="scientific">Janthinobacterium tructae</name>
    <dbReference type="NCBI Taxonomy" id="2590869"/>
    <lineage>
        <taxon>Bacteria</taxon>
        <taxon>Pseudomonadati</taxon>
        <taxon>Pseudomonadota</taxon>
        <taxon>Betaproteobacteria</taxon>
        <taxon>Burkholderiales</taxon>
        <taxon>Oxalobacteraceae</taxon>
        <taxon>Janthinobacterium</taxon>
    </lineage>
</organism>
<proteinExistence type="predicted"/>
<protein>
    <recommendedName>
        <fullName evidence="3">HEPN domain-containing protein</fullName>
    </recommendedName>
</protein>
<dbReference type="RefSeq" id="WP_141172306.1">
    <property type="nucleotide sequence ID" value="NZ_CP041185.1"/>
</dbReference>
<evidence type="ECO:0008006" key="3">
    <source>
        <dbReference type="Google" id="ProtNLM"/>
    </source>
</evidence>
<dbReference type="Gene3D" id="1.20.120.330">
    <property type="entry name" value="Nucleotidyltransferases domain 2"/>
    <property type="match status" value="1"/>
</dbReference>
<gene>
    <name evidence="1" type="ORF">FJQ89_26255</name>
</gene>